<evidence type="ECO:0000313" key="4">
    <source>
        <dbReference type="Proteomes" id="UP000855421"/>
    </source>
</evidence>
<evidence type="ECO:0000313" key="3">
    <source>
        <dbReference type="Proteomes" id="UP000668358"/>
    </source>
</evidence>
<reference evidence="2 3" key="3">
    <citation type="submission" date="2020-12" db="EMBL/GenBank/DDBJ databases">
        <title>Comparative genomics of Clostridium perfringens reveals patterns of host-associated phylogenetic clades and virulence factors.</title>
        <authorList>
            <person name="Smith A.H."/>
            <person name="Geier R."/>
        </authorList>
    </citation>
    <scope>NUCLEOTIDE SEQUENCE [LARGE SCALE GENOMIC DNA]</scope>
    <source>
        <strain evidence="2 3">CHD15829P</strain>
    </source>
</reference>
<protein>
    <submittedName>
        <fullName evidence="1">Phage portal protein</fullName>
    </submittedName>
</protein>
<reference evidence="1" key="1">
    <citation type="journal article" date="2018" name="Genome Biol.">
        <title>SKESA: strategic k-mer extension for scrupulous assemblies.</title>
        <authorList>
            <person name="Souvorov A."/>
            <person name="Agarwala R."/>
            <person name="Lipman D.J."/>
        </authorList>
    </citation>
    <scope>NUCLEOTIDE SEQUENCE</scope>
    <source>
        <strain evidence="1">C25</strain>
    </source>
</reference>
<dbReference type="EMBL" id="DACTBT010000008">
    <property type="protein sequence ID" value="HAT4298247.1"/>
    <property type="molecule type" value="Genomic_DNA"/>
</dbReference>
<name>A0AAN5SEL7_CLOPF</name>
<dbReference type="InterPro" id="IPR006427">
    <property type="entry name" value="Portal_HK97"/>
</dbReference>
<dbReference type="EMBL" id="JAENRE010000008">
    <property type="protein sequence ID" value="MBO3417725.1"/>
    <property type="molecule type" value="Genomic_DNA"/>
</dbReference>
<dbReference type="RefSeq" id="WP_110003709.1">
    <property type="nucleotide sequence ID" value="NZ_AP026870.1"/>
</dbReference>
<dbReference type="Proteomes" id="UP000668358">
    <property type="component" value="Unassembled WGS sequence"/>
</dbReference>
<dbReference type="NCBIfam" id="TIGR01537">
    <property type="entry name" value="portal_HK97"/>
    <property type="match status" value="1"/>
</dbReference>
<dbReference type="Proteomes" id="UP000855421">
    <property type="component" value="Unassembled WGS sequence"/>
</dbReference>
<proteinExistence type="predicted"/>
<reference evidence="1" key="2">
    <citation type="submission" date="2020-07" db="EMBL/GenBank/DDBJ databases">
        <authorList>
            <consortium name="NCBI Pathogen Detection Project"/>
        </authorList>
    </citation>
    <scope>NUCLEOTIDE SEQUENCE</scope>
    <source>
        <strain evidence="1">C25</strain>
    </source>
</reference>
<accession>A0AAN5SEL7</accession>
<dbReference type="AlphaFoldDB" id="A0AAN5SEL7"/>
<gene>
    <name evidence="1" type="ORF">I9063_001611</name>
    <name evidence="2" type="ORF">JJB78_14615</name>
</gene>
<comment type="caution">
    <text evidence="1">The sequence shown here is derived from an EMBL/GenBank/DDBJ whole genome shotgun (WGS) entry which is preliminary data.</text>
</comment>
<evidence type="ECO:0000313" key="1">
    <source>
        <dbReference type="EMBL" id="HAT4298247.1"/>
    </source>
</evidence>
<organism evidence="1 4">
    <name type="scientific">Clostridium perfringens</name>
    <dbReference type="NCBI Taxonomy" id="1502"/>
    <lineage>
        <taxon>Bacteria</taxon>
        <taxon>Bacillati</taxon>
        <taxon>Bacillota</taxon>
        <taxon>Clostridia</taxon>
        <taxon>Eubacteriales</taxon>
        <taxon>Clostridiaceae</taxon>
        <taxon>Clostridium</taxon>
    </lineage>
</organism>
<evidence type="ECO:0000313" key="2">
    <source>
        <dbReference type="EMBL" id="MBO3417725.1"/>
    </source>
</evidence>
<dbReference type="InterPro" id="IPR006944">
    <property type="entry name" value="Phage/GTA_portal"/>
</dbReference>
<dbReference type="Pfam" id="PF04860">
    <property type="entry name" value="Phage_portal"/>
    <property type="match status" value="1"/>
</dbReference>
<sequence length="421" mass="48100">MKGGEIIFEKVFNKAEKKPSNLSTPERWFVDLLGGISTNGISVTPELALNLSTVFKCVLIRAGTISKMPLQTFMKCENGGKKRVNDEASYLLETRPNRLTTPSQLKKMMSLDVDLWGNSYVLITKKRKSLKRLEPWLVKVKLMSDGSLNYDYSNPITKRIETYTDDEIMHFKEISTDGILGKSKIQIARETISNNKASNKLLSKYYENGTLAKGFLTHPAALGKESKDNIKKAWKDANTGIEKAYEIPVLDAGLEYKDISMSFEDAQFLSLNKFSVEEIARFFNVPPYMVGIMDGAKFNNVQSQAMDFVTTTIQPLITDWEEEISYKYYYTTEKQKGYYCKFNMAVAMRADDLSRADFYTKMLDSGIYSLNKCLSLEEEESIGDIGDRHYRSLNYVDLEIMNEYQLNKSKRIYEKGGVKNE</sequence>